<sequence>MRETIRRKPLVLLALLATLTVSSGCSPNSSIAPTASGPSEKPAENEIVAMIGGTAISRQQLNDRLLASYGSQTLRSMMLEAAVSKETRDLGIEVADEELERELSSMMQGYEDEAAFYRTMYEQLGMNKEEVREDARYRLLLEKLSIRNVTVEPAEIDRYIEEHREEFQPDRKYQLAQIVVQTKELATGLLGKLTQGENFAELARTYSIDEFTADSGGELGWIEANDPFVDESVLAEAASMQVGEIAGPIPTDLGYAIIRLDARSALRSRPEEEIRLEARKQLALGKAMSMRDLEEQLLNKYGAEVKDPSLKR</sequence>
<evidence type="ECO:0000256" key="6">
    <source>
        <dbReference type="PROSITE-ProRule" id="PRU00278"/>
    </source>
</evidence>
<evidence type="ECO:0000256" key="3">
    <source>
        <dbReference type="ARBA" id="ARBA00022729"/>
    </source>
</evidence>
<comment type="caution">
    <text evidence="9">The sequence shown here is derived from an EMBL/GenBank/DDBJ whole genome shotgun (WGS) entry which is preliminary data.</text>
</comment>
<protein>
    <recommendedName>
        <fullName evidence="2">peptidylprolyl isomerase</fullName>
        <ecNumber evidence="2">5.2.1.8</ecNumber>
    </recommendedName>
</protein>
<dbReference type="Gene3D" id="3.10.50.40">
    <property type="match status" value="1"/>
</dbReference>
<gene>
    <name evidence="9" type="ORF">FPZ45_22750</name>
</gene>
<dbReference type="OrthoDB" id="2677468at2"/>
<feature type="chain" id="PRO_5039521962" description="peptidylprolyl isomerase" evidence="7">
    <location>
        <begin position="24"/>
        <end position="312"/>
    </location>
</feature>
<reference evidence="9 10" key="1">
    <citation type="submission" date="2019-07" db="EMBL/GenBank/DDBJ databases">
        <authorList>
            <person name="Kim J."/>
        </authorList>
    </citation>
    <scope>NUCLEOTIDE SEQUENCE [LARGE SCALE GENOMIC DNA]</scope>
    <source>
        <strain evidence="9 10">G13</strain>
    </source>
</reference>
<dbReference type="SUPFAM" id="SSF54534">
    <property type="entry name" value="FKBP-like"/>
    <property type="match status" value="1"/>
</dbReference>
<feature type="domain" description="PpiC" evidence="8">
    <location>
        <begin position="170"/>
        <end position="262"/>
    </location>
</feature>
<feature type="signal peptide" evidence="7">
    <location>
        <begin position="1"/>
        <end position="23"/>
    </location>
</feature>
<evidence type="ECO:0000256" key="2">
    <source>
        <dbReference type="ARBA" id="ARBA00013194"/>
    </source>
</evidence>
<evidence type="ECO:0000256" key="5">
    <source>
        <dbReference type="ARBA" id="ARBA00023235"/>
    </source>
</evidence>
<proteinExistence type="predicted"/>
<keyword evidence="10" id="KW-1185">Reference proteome</keyword>
<name>A0A559J7I8_9BACL</name>
<evidence type="ECO:0000259" key="8">
    <source>
        <dbReference type="PROSITE" id="PS50198"/>
    </source>
</evidence>
<dbReference type="InterPro" id="IPR023058">
    <property type="entry name" value="PPIase_PpiC_CS"/>
</dbReference>
<dbReference type="InterPro" id="IPR046357">
    <property type="entry name" value="PPIase_dom_sf"/>
</dbReference>
<accession>A0A559J7I8</accession>
<dbReference type="PROSITE" id="PS51257">
    <property type="entry name" value="PROKAR_LIPOPROTEIN"/>
    <property type="match status" value="1"/>
</dbReference>
<dbReference type="InterPro" id="IPR000297">
    <property type="entry name" value="PPIase_PpiC"/>
</dbReference>
<dbReference type="PROSITE" id="PS01096">
    <property type="entry name" value="PPIC_PPIASE_1"/>
    <property type="match status" value="1"/>
</dbReference>
<keyword evidence="5 6" id="KW-0413">Isomerase</keyword>
<evidence type="ECO:0000313" key="10">
    <source>
        <dbReference type="Proteomes" id="UP000316330"/>
    </source>
</evidence>
<dbReference type="Gene3D" id="1.10.4030.10">
    <property type="entry name" value="Porin chaperone SurA, peptide-binding domain"/>
    <property type="match status" value="1"/>
</dbReference>
<dbReference type="EMBL" id="VNJJ01000020">
    <property type="protein sequence ID" value="TVX95817.1"/>
    <property type="molecule type" value="Genomic_DNA"/>
</dbReference>
<dbReference type="PROSITE" id="PS50198">
    <property type="entry name" value="PPIC_PPIASE_2"/>
    <property type="match status" value="1"/>
</dbReference>
<evidence type="ECO:0000313" key="9">
    <source>
        <dbReference type="EMBL" id="TVX95817.1"/>
    </source>
</evidence>
<comment type="catalytic activity">
    <reaction evidence="1">
        <text>[protein]-peptidylproline (omega=180) = [protein]-peptidylproline (omega=0)</text>
        <dbReference type="Rhea" id="RHEA:16237"/>
        <dbReference type="Rhea" id="RHEA-COMP:10747"/>
        <dbReference type="Rhea" id="RHEA-COMP:10748"/>
        <dbReference type="ChEBI" id="CHEBI:83833"/>
        <dbReference type="ChEBI" id="CHEBI:83834"/>
        <dbReference type="EC" id="5.2.1.8"/>
    </reaction>
</comment>
<organism evidence="9 10">
    <name type="scientific">Cohnella terricola</name>
    <dbReference type="NCBI Taxonomy" id="1289167"/>
    <lineage>
        <taxon>Bacteria</taxon>
        <taxon>Bacillati</taxon>
        <taxon>Bacillota</taxon>
        <taxon>Bacilli</taxon>
        <taxon>Bacillales</taxon>
        <taxon>Paenibacillaceae</taxon>
        <taxon>Cohnella</taxon>
    </lineage>
</organism>
<keyword evidence="3 7" id="KW-0732">Signal</keyword>
<dbReference type="SUPFAM" id="SSF109998">
    <property type="entry name" value="Triger factor/SurA peptide-binding domain-like"/>
    <property type="match status" value="1"/>
</dbReference>
<dbReference type="InterPro" id="IPR027304">
    <property type="entry name" value="Trigger_fact/SurA_dom_sf"/>
</dbReference>
<dbReference type="PANTHER" id="PTHR47245">
    <property type="entry name" value="PEPTIDYLPROLYL ISOMERASE"/>
    <property type="match status" value="1"/>
</dbReference>
<dbReference type="Pfam" id="PF00639">
    <property type="entry name" value="Rotamase"/>
    <property type="match status" value="1"/>
</dbReference>
<dbReference type="RefSeq" id="WP_144706839.1">
    <property type="nucleotide sequence ID" value="NZ_VNJJ01000020.1"/>
</dbReference>
<evidence type="ECO:0000256" key="1">
    <source>
        <dbReference type="ARBA" id="ARBA00000971"/>
    </source>
</evidence>
<dbReference type="AlphaFoldDB" id="A0A559J7I8"/>
<evidence type="ECO:0000256" key="4">
    <source>
        <dbReference type="ARBA" id="ARBA00023110"/>
    </source>
</evidence>
<dbReference type="PANTHER" id="PTHR47245:SF1">
    <property type="entry name" value="FOLDASE PROTEIN PRSA"/>
    <property type="match status" value="1"/>
</dbReference>
<keyword evidence="4 6" id="KW-0697">Rotamase</keyword>
<dbReference type="GO" id="GO:0003755">
    <property type="term" value="F:peptidyl-prolyl cis-trans isomerase activity"/>
    <property type="evidence" value="ECO:0007669"/>
    <property type="project" value="UniProtKB-KW"/>
</dbReference>
<dbReference type="InterPro" id="IPR050245">
    <property type="entry name" value="PrsA_foldase"/>
</dbReference>
<dbReference type="Proteomes" id="UP000316330">
    <property type="component" value="Unassembled WGS sequence"/>
</dbReference>
<evidence type="ECO:0000256" key="7">
    <source>
        <dbReference type="SAM" id="SignalP"/>
    </source>
</evidence>
<dbReference type="EC" id="5.2.1.8" evidence="2"/>